<dbReference type="GO" id="GO:0005975">
    <property type="term" value="P:carbohydrate metabolic process"/>
    <property type="evidence" value="ECO:0007669"/>
    <property type="project" value="InterPro"/>
</dbReference>
<evidence type="ECO:0000313" key="5">
    <source>
        <dbReference type="Proteomes" id="UP000223982"/>
    </source>
</evidence>
<feature type="domain" description="Glycosyl hydrolase family 95 catalytic" evidence="3">
    <location>
        <begin position="245"/>
        <end position="654"/>
    </location>
</feature>
<dbReference type="Pfam" id="PF22124">
    <property type="entry name" value="Glyco_hydro_95_cat"/>
    <property type="match status" value="1"/>
</dbReference>
<dbReference type="InterPro" id="IPR008928">
    <property type="entry name" value="6-hairpin_glycosidase_sf"/>
</dbReference>
<dbReference type="InterPro" id="IPR049053">
    <property type="entry name" value="AFCA-like_C"/>
</dbReference>
<dbReference type="SUPFAM" id="SSF48208">
    <property type="entry name" value="Six-hairpin glycosidases"/>
    <property type="match status" value="1"/>
</dbReference>
<dbReference type="Pfam" id="PF21307">
    <property type="entry name" value="Glyco_hydro_95_C"/>
    <property type="match status" value="1"/>
</dbReference>
<feature type="domain" description="Glycosyl hydrolase family 95 N-terminal" evidence="1">
    <location>
        <begin position="8"/>
        <end position="57"/>
    </location>
</feature>
<evidence type="ECO:0000259" key="1">
    <source>
        <dbReference type="Pfam" id="PF14498"/>
    </source>
</evidence>
<reference evidence="4 5" key="1">
    <citation type="submission" date="2017-02" db="EMBL/GenBank/DDBJ databases">
        <title>Prevalence of linear plasmids in Propionibacterium acnes isolates obtained from cancerous prostatic tissue.</title>
        <authorList>
            <person name="Davidsson S."/>
            <person name="Bruggemann H."/>
        </authorList>
    </citation>
    <scope>NUCLEOTIDE SEQUENCE [LARGE SCALE GENOMIC DNA]</scope>
    <source>
        <strain evidence="4 5">09-9</strain>
    </source>
</reference>
<proteinExistence type="predicted"/>
<dbReference type="GO" id="GO:0004560">
    <property type="term" value="F:alpha-L-fucosidase activity"/>
    <property type="evidence" value="ECO:0007669"/>
    <property type="project" value="InterPro"/>
</dbReference>
<dbReference type="Proteomes" id="UP000223982">
    <property type="component" value="Unassembled WGS sequence"/>
</dbReference>
<protein>
    <submittedName>
        <fullName evidence="4">Glycosyl hydrolase</fullName>
    </submittedName>
</protein>
<feature type="domain" description="Alpha fucosidase A-like C-terminal" evidence="2">
    <location>
        <begin position="656"/>
        <end position="710"/>
    </location>
</feature>
<accession>A0AA44U5W0</accession>
<evidence type="ECO:0000313" key="4">
    <source>
        <dbReference type="EMBL" id="PHJ27992.1"/>
    </source>
</evidence>
<dbReference type="Pfam" id="PF14498">
    <property type="entry name" value="Glyco_hyd_65N_2"/>
    <property type="match status" value="2"/>
</dbReference>
<dbReference type="EMBL" id="LKVB01000002">
    <property type="protein sequence ID" value="PHJ27992.1"/>
    <property type="molecule type" value="Genomic_DNA"/>
</dbReference>
<dbReference type="AlphaFoldDB" id="A0AA44U5W0"/>
<dbReference type="PANTHER" id="PTHR31084">
    <property type="entry name" value="ALPHA-L-FUCOSIDASE 2"/>
    <property type="match status" value="1"/>
</dbReference>
<evidence type="ECO:0000259" key="2">
    <source>
        <dbReference type="Pfam" id="PF21307"/>
    </source>
</evidence>
<dbReference type="RefSeq" id="WP_002520971.1">
    <property type="nucleotide sequence ID" value="NZ_CAJTKC010000002.1"/>
</dbReference>
<comment type="caution">
    <text evidence="4">The sequence shown here is derived from an EMBL/GenBank/DDBJ whole genome shotgun (WGS) entry which is preliminary data.</text>
</comment>
<dbReference type="InterPro" id="IPR012341">
    <property type="entry name" value="6hp_glycosidase-like_sf"/>
</dbReference>
<evidence type="ECO:0000259" key="3">
    <source>
        <dbReference type="Pfam" id="PF22124"/>
    </source>
</evidence>
<keyword evidence="4" id="KW-0378">Hydrolase</keyword>
<dbReference type="PIRSF" id="PIRSF007663">
    <property type="entry name" value="UCP007663"/>
    <property type="match status" value="1"/>
</dbReference>
<sequence>MLAESWRLHYRSPAAEWEAYGLPIGNGRLGAVLRGDIAHDVVQFNENSLWAGSNNYDNGLCGVADDVFDTSMHGFGRYLDFGRVTISFAGLEESTVSGYERGLDLRRAVAHTCFDAGGVRHQRSAFASREADVIVLRYSASAPFGCTVRLESAQGVPSRVAGDTSVVFDGVLGNGLRYCASLVVLECDGRSIAHGDRIVVADATTLALVLDAGTDYALSAVAGWRGVNPRPVVDERICSAMALGWGRLHDAHVTNFSAVMDRCRLRWGRSVPELDAQPTDERLRRYRDGAADVGLEQLAVVLGRYLLVSSSRAEGLPANLQGLWNDSNDPAWGSDYHTNINVQMNYWGAEVTGQSEEHMALLNFVEEVAVPSRSATRAMCGPDVPGWTARTSQSPLGGNGWQPNTMASAWYAHHVYEHWAFTRDDEWLRTRGLPMLAEICRFWEHQLVERDDGMIVAPAGWSPEHGPREDGVAYDQQIVWDLFTNLLECSRALGVEDDLYYRVERLRDRLAPNQVGCWGQLQEWQDDRDDPTELHRHTSHLFAVYPGRQITTDTPELQAAALVSLKARCGEPPPVVGAPTAAPFRAEMVVGDSRRSWTWPWRAALFARLGDGYRAGEMVRGLLTYNMLPNLWTTHPPFQVDGNLGLVGAVAEMLLQSHDGRIRLLPALPPAWEAEGEVIGLRARGGYRVSMQWRDGWVTWFEIVADRGHAEDVIIVVNGREHWIRPDKRRPWSRHL</sequence>
<dbReference type="InterPro" id="IPR016518">
    <property type="entry name" value="Alpha-L-fucosidase"/>
</dbReference>
<gene>
    <name evidence="4" type="ORF">APS60_00410</name>
</gene>
<dbReference type="InterPro" id="IPR027414">
    <property type="entry name" value="GH95_N_dom"/>
</dbReference>
<dbReference type="PANTHER" id="PTHR31084:SF3">
    <property type="entry name" value="ALPHA-FUCOSIDASE A"/>
    <property type="match status" value="1"/>
</dbReference>
<name>A0AA44U5W0_CUTAC</name>
<dbReference type="Gene3D" id="1.50.10.10">
    <property type="match status" value="1"/>
</dbReference>
<organism evidence="4 5">
    <name type="scientific">Cutibacterium acnes</name>
    <name type="common">Propionibacterium acnes</name>
    <dbReference type="NCBI Taxonomy" id="1747"/>
    <lineage>
        <taxon>Bacteria</taxon>
        <taxon>Bacillati</taxon>
        <taxon>Actinomycetota</taxon>
        <taxon>Actinomycetes</taxon>
        <taxon>Propionibacteriales</taxon>
        <taxon>Propionibacteriaceae</taxon>
        <taxon>Cutibacterium</taxon>
    </lineage>
</organism>
<feature type="domain" description="Glycosyl hydrolase family 95 N-terminal" evidence="1">
    <location>
        <begin position="71"/>
        <end position="217"/>
    </location>
</feature>
<dbReference type="InterPro" id="IPR054363">
    <property type="entry name" value="GH95_cat"/>
</dbReference>